<feature type="compositionally biased region" description="Polar residues" evidence="1">
    <location>
        <begin position="1"/>
        <end position="15"/>
    </location>
</feature>
<dbReference type="InterPro" id="IPR014770">
    <property type="entry name" value="Munc13_1"/>
</dbReference>
<keyword evidence="5" id="KW-1185">Reference proteome</keyword>
<dbReference type="PANTHER" id="PTHR47263">
    <property type="entry name" value="ADENYLATE CYCLASE ACTIVATION PROTEIN GIT1"/>
    <property type="match status" value="1"/>
</dbReference>
<name>A0A2T9ZIN2_9FUNG</name>
<protein>
    <recommendedName>
        <fullName evidence="6">C2 domain-containing protein</fullName>
    </recommendedName>
</protein>
<evidence type="ECO:0008006" key="6">
    <source>
        <dbReference type="Google" id="ProtNLM"/>
    </source>
</evidence>
<evidence type="ECO:0000313" key="4">
    <source>
        <dbReference type="EMBL" id="PVV04420.1"/>
    </source>
</evidence>
<dbReference type="EMBL" id="MBFS01000126">
    <property type="protein sequence ID" value="PVV04420.1"/>
    <property type="molecule type" value="Genomic_DNA"/>
</dbReference>
<dbReference type="InterPro" id="IPR014772">
    <property type="entry name" value="Munc13_dom-2"/>
</dbReference>
<dbReference type="OrthoDB" id="2015333at2759"/>
<feature type="domain" description="MHD1" evidence="2">
    <location>
        <begin position="863"/>
        <end position="981"/>
    </location>
</feature>
<organism evidence="4 5">
    <name type="scientific">Smittium megazygosporum</name>
    <dbReference type="NCBI Taxonomy" id="133381"/>
    <lineage>
        <taxon>Eukaryota</taxon>
        <taxon>Fungi</taxon>
        <taxon>Fungi incertae sedis</taxon>
        <taxon>Zoopagomycota</taxon>
        <taxon>Kickxellomycotina</taxon>
        <taxon>Harpellomycetes</taxon>
        <taxon>Harpellales</taxon>
        <taxon>Legeriomycetaceae</taxon>
        <taxon>Smittium</taxon>
    </lineage>
</organism>
<accession>A0A2T9ZIN2</accession>
<feature type="region of interest" description="Disordered" evidence="1">
    <location>
        <begin position="1"/>
        <end position="38"/>
    </location>
</feature>
<feature type="domain" description="MHD2" evidence="3">
    <location>
        <begin position="1362"/>
        <end position="1479"/>
    </location>
</feature>
<dbReference type="Gene3D" id="1.10.357.50">
    <property type="match status" value="1"/>
</dbReference>
<dbReference type="PROSITE" id="PS51259">
    <property type="entry name" value="MHD2"/>
    <property type="match status" value="1"/>
</dbReference>
<evidence type="ECO:0000256" key="1">
    <source>
        <dbReference type="SAM" id="MobiDB-lite"/>
    </source>
</evidence>
<sequence>MTTDQPLQYNASHSKGAQRKTTKSLLPHPRSRENSSGLKIGLYSKPTTAITIENFNLVSKRADVHDMLLETHFLKSPLTNISNIKNSKFSFETDDKTTYIYSTKLAYLLESREQYNRNSGLIRQRRNPPNNRASFFLNQSSSFDIATSKNTKTKPIPPQKRNSSFAILGVRRSFIDQDNSFSFELESPLYNTSIPLEKPELPAKPAFKYNPISKPANDPNFRRSTFVNKINNIKNFTSSMFGIGNISRKKGTPVKEEQTPQPFLENQRNNNSIEEIQKNMTKTPDLSYTLAQQPQKNEYYPTYKSTLEYFKDKLHRASKKKSLHPLTALIYSKLFILLSQPSYIKTVSSHEDFSPLPLDIIRIIYMSASEQGISNKETLNSLVSHQINPLVEVLFPCIIKFVKDPSKAALLQQNFLLLIQNENKFYFYNRQHGNVNSAAPSNHPRSHTIPNMPTDNSETSNSLLAETNLNNSEKVFATWVQLAFNAISINFDKSIVSLESFSNESNLIKDLRICISLTQSDSSFVEQRDDFETLEAYNQWKLREITSLNQLIEIQVRKEAGNPNKVSSPKLSSFSSDSPSREFYFIPGNVFGHYRNLIKHAIFYDIMTPFSTVPDKNYTLSFEASKILKLAALTWRISGAFQVTCYLDIIKDYWMSNGLYIDYLYEAFGKVLKMMNLISLDLWSVSQQNYLGNVCKAIELKIISILEGIIEVPDAIDEDQVEIISKLYKYLDLISPEIISLKASSLDPQSKIKHQLYLKQFEQLIYSSVEYLYGKLYEEIGIKLHYDPVETIQYLEVVRQIESVYKIFKKAFKNLESQSSKVRLDISSIVLSILLKLFVSDLSCWIRSTSFQRSTQSDVETELALYSAIRSIVNISASNNYMVDFSIPLELLLSNATTRWMNILEIESSEWMRNSILLDKVNDIPHKASYSSSVIDLLTSFSQQISVASEIEWPNPKSYGLFLDRFCGILDSVFEKYTLSLEQQFLDIQKSIRISNQAPLDGYSQFQNVQSGVSNYEQNGIHLSPGEELNNTIHFNMELCTKLNNLYIAYDKIKDMIKRLKVKEVAQQLGRDARPKPNSPKISPHSVYIIEVVNAEEIELNNAHQELYEQTKTNVLVKFVMFLKDNTKTKKPITVGKTRPVPLNAMNPRWEEEFRIEPHPNLGILVTRNSVSEIQYPIRVEVCTQSMPGTFMKKDILHAKGVFYLSENLISTLDNSADIKVNLEPAGYVFLRVSLDSPVDDMEYYCERLLRKLNRTLIDLQQRIVEQASSSIRAYILRTLILARDQNKRSVGSFHSENGSGLKQSEFKRPISYMQNNNNGNINNPTSLSSSKPKELIVQTFSLIKKGFKRNTSFKLYKQEWEDDLVPAVEYLEKNLHILYTCLYEEIAINVILNIWKEILHTFEDFLLPELRGQKQLPNMKLSSNNLDHVFNLIEENYSLPSNDLENMYLLSAKSAILAKVPANKHVLKQRVSQNITSSSNSELSPNINEPRNLHTSAIPSNGHVLSQSVDENFLLENGRAHNRIQNQRALINFKGILGSFVSQSRNSDYKNSSSGEYRLSNSQVQPWDEPKIYDKAFPKEKTVDSYNSDSKRYKLLGFKKISLEVSEPNLDGNIDERSNSSIVLSDSKSGNTVVNSSQPQRKKTFIMTKHSFSHPLTAKEEFTLRKPEILLRLVRLQGDKKSLNFVKLQLEIKEKQLDLGIANL</sequence>
<evidence type="ECO:0000313" key="5">
    <source>
        <dbReference type="Proteomes" id="UP000245609"/>
    </source>
</evidence>
<proteinExistence type="predicted"/>
<dbReference type="Proteomes" id="UP000245609">
    <property type="component" value="Unassembled WGS sequence"/>
</dbReference>
<gene>
    <name evidence="4" type="ORF">BB560_001080</name>
</gene>
<dbReference type="InterPro" id="IPR052811">
    <property type="entry name" value="Glucose_resp_signaling"/>
</dbReference>
<evidence type="ECO:0000259" key="3">
    <source>
        <dbReference type="PROSITE" id="PS51259"/>
    </source>
</evidence>
<dbReference type="STRING" id="133381.A0A2T9ZIN2"/>
<dbReference type="PROSITE" id="PS51258">
    <property type="entry name" value="MHD1"/>
    <property type="match status" value="1"/>
</dbReference>
<dbReference type="InterPro" id="IPR010439">
    <property type="entry name" value="MUN_dom"/>
</dbReference>
<dbReference type="Pfam" id="PF06292">
    <property type="entry name" value="MUN"/>
    <property type="match status" value="1"/>
</dbReference>
<dbReference type="PANTHER" id="PTHR47263:SF1">
    <property type="entry name" value="C2 DOMAIN PROTEIN (AFU_ORTHOLOGUE AFUA_7G02350)"/>
    <property type="match status" value="1"/>
</dbReference>
<evidence type="ECO:0000259" key="2">
    <source>
        <dbReference type="PROSITE" id="PS51258"/>
    </source>
</evidence>
<reference evidence="4 5" key="1">
    <citation type="journal article" date="2018" name="MBio">
        <title>Comparative Genomics Reveals the Core Gene Toolbox for the Fungus-Insect Symbiosis.</title>
        <authorList>
            <person name="Wang Y."/>
            <person name="Stata M."/>
            <person name="Wang W."/>
            <person name="Stajich J.E."/>
            <person name="White M.M."/>
            <person name="Moncalvo J.M."/>
        </authorList>
    </citation>
    <scope>NUCLEOTIDE SEQUENCE [LARGE SCALE GENOMIC DNA]</scope>
    <source>
        <strain evidence="4 5">SC-DP-2</strain>
    </source>
</reference>
<comment type="caution">
    <text evidence="4">The sequence shown here is derived from an EMBL/GenBank/DDBJ whole genome shotgun (WGS) entry which is preliminary data.</text>
</comment>